<evidence type="ECO:0000313" key="1">
    <source>
        <dbReference type="EMBL" id="MFC2254373.1"/>
    </source>
</evidence>
<evidence type="ECO:0008006" key="3">
    <source>
        <dbReference type="Google" id="ProtNLM"/>
    </source>
</evidence>
<dbReference type="Proteomes" id="UP001595190">
    <property type="component" value="Unassembled WGS sequence"/>
</dbReference>
<proteinExistence type="predicted"/>
<comment type="caution">
    <text evidence="1">The sequence shown here is derived from an EMBL/GenBank/DDBJ whole genome shotgun (WGS) entry which is preliminary data.</text>
</comment>
<dbReference type="RefSeq" id="WP_394315066.1">
    <property type="nucleotide sequence ID" value="NZ_JBHGPK010000032.1"/>
</dbReference>
<organism evidence="1 2">
    <name type="scientific">Labrys neptuniae</name>
    <dbReference type="NCBI Taxonomy" id="376174"/>
    <lineage>
        <taxon>Bacteria</taxon>
        <taxon>Pseudomonadati</taxon>
        <taxon>Pseudomonadota</taxon>
        <taxon>Alphaproteobacteria</taxon>
        <taxon>Hyphomicrobiales</taxon>
        <taxon>Xanthobacteraceae</taxon>
        <taxon>Labrys</taxon>
    </lineage>
</organism>
<reference evidence="1 2" key="1">
    <citation type="submission" date="2024-09" db="EMBL/GenBank/DDBJ databases">
        <title>Description of Labrys sedimenti sp. nov., isolated from a diclofenac-degrading enrichment culture, and genome-based reclassification of Labrys portucalensis as a later heterotypic synonym of Labrys neptuniae.</title>
        <authorList>
            <person name="Tancsics A."/>
            <person name="Csepanyi A."/>
        </authorList>
    </citation>
    <scope>NUCLEOTIDE SEQUENCE [LARGE SCALE GENOMIC DNA]</scope>
    <source>
        <strain evidence="1 2">LMG 23412</strain>
    </source>
</reference>
<gene>
    <name evidence="1" type="ORF">ACETRX_32455</name>
</gene>
<evidence type="ECO:0000313" key="2">
    <source>
        <dbReference type="Proteomes" id="UP001595190"/>
    </source>
</evidence>
<sequence>MGTGSRKCHSHWYICNLRTTLVAWAVQPVSSRGEVANHGLRHEDAKMAYSREMLERAHRQTTNHRQELEKSASCGCFYCCQTFTVAKIEEWIDDEEGTALCPYCGIDSLIGSASGYPVNDREFLQAMHKLWFE</sequence>
<name>A0ABV6ZQC4_9HYPH</name>
<protein>
    <recommendedName>
        <fullName evidence="3">Cytoplasmic protein</fullName>
    </recommendedName>
</protein>
<accession>A0ABV6ZQC4</accession>
<dbReference type="EMBL" id="JBHGPK010000032">
    <property type="protein sequence ID" value="MFC2254373.1"/>
    <property type="molecule type" value="Genomic_DNA"/>
</dbReference>